<dbReference type="RefSeq" id="WP_062717115.1">
    <property type="nucleotide sequence ID" value="NZ_KQ948925.1"/>
</dbReference>
<feature type="compositionally biased region" description="Low complexity" evidence="1">
    <location>
        <begin position="25"/>
        <end position="62"/>
    </location>
</feature>
<feature type="signal peptide" evidence="2">
    <location>
        <begin position="1"/>
        <end position="23"/>
    </location>
</feature>
<dbReference type="EMBL" id="LMWY01000005">
    <property type="protein sequence ID" value="KUO05085.1"/>
    <property type="molecule type" value="Genomic_DNA"/>
</dbReference>
<organism evidence="3 4">
    <name type="scientific">Streptomyces caeruleatus</name>
    <dbReference type="NCBI Taxonomy" id="661399"/>
    <lineage>
        <taxon>Bacteria</taxon>
        <taxon>Bacillati</taxon>
        <taxon>Actinomycetota</taxon>
        <taxon>Actinomycetes</taxon>
        <taxon>Kitasatosporales</taxon>
        <taxon>Streptomycetaceae</taxon>
        <taxon>Streptomyces</taxon>
    </lineage>
</organism>
<evidence type="ECO:0000256" key="2">
    <source>
        <dbReference type="SAM" id="SignalP"/>
    </source>
</evidence>
<evidence type="ECO:0008006" key="5">
    <source>
        <dbReference type="Google" id="ProtNLM"/>
    </source>
</evidence>
<dbReference type="OrthoDB" id="4310865at2"/>
<dbReference type="PROSITE" id="PS51257">
    <property type="entry name" value="PROKAR_LIPOPROTEIN"/>
    <property type="match status" value="1"/>
</dbReference>
<reference evidence="3 4" key="1">
    <citation type="submission" date="2015-10" db="EMBL/GenBank/DDBJ databases">
        <title>Draft genome sequence of Streptomyces caeruleatus NRRL B-24802, type strain for the species Streptomyces caeruleatus.</title>
        <authorList>
            <person name="Ruckert C."/>
            <person name="Winkler A."/>
            <person name="Kalinowski J."/>
            <person name="Kampfer P."/>
            <person name="Glaeser S."/>
        </authorList>
    </citation>
    <scope>NUCLEOTIDE SEQUENCE [LARGE SCALE GENOMIC DNA]</scope>
    <source>
        <strain evidence="3 4">NRRL B-24802</strain>
    </source>
</reference>
<gene>
    <name evidence="3" type="ORF">AQJ67_06730</name>
</gene>
<proteinExistence type="predicted"/>
<dbReference type="Proteomes" id="UP000053429">
    <property type="component" value="Unassembled WGS sequence"/>
</dbReference>
<name>A0A101U6T0_9ACTN</name>
<keyword evidence="4" id="KW-1185">Reference proteome</keyword>
<comment type="caution">
    <text evidence="3">The sequence shown here is derived from an EMBL/GenBank/DDBJ whole genome shotgun (WGS) entry which is preliminary data.</text>
</comment>
<dbReference type="AlphaFoldDB" id="A0A101U6T0"/>
<evidence type="ECO:0000256" key="1">
    <source>
        <dbReference type="SAM" id="MobiDB-lite"/>
    </source>
</evidence>
<keyword evidence="2" id="KW-0732">Signal</keyword>
<feature type="region of interest" description="Disordered" evidence="1">
    <location>
        <begin position="25"/>
        <end position="69"/>
    </location>
</feature>
<protein>
    <recommendedName>
        <fullName evidence="5">Lipoprotein</fullName>
    </recommendedName>
</protein>
<evidence type="ECO:0000313" key="3">
    <source>
        <dbReference type="EMBL" id="KUO05085.1"/>
    </source>
</evidence>
<evidence type="ECO:0000313" key="4">
    <source>
        <dbReference type="Proteomes" id="UP000053429"/>
    </source>
</evidence>
<accession>A0A101U6T0</accession>
<sequence length="147" mass="15175">MTRTTLLPRAAVTLLLGVAAAAACTDNSPPAASTSPTPTAAPTSTPMTTTATPEPSAPSAPAVLTPDDTGRTVTLALGDTTQLRLPGRWRETAPIVDGTAVVLVPVDYETDPGFRAWDVRAAKEGEAVLRTPGQQGLRSLRITFQVG</sequence>
<feature type="chain" id="PRO_5039498457" description="Lipoprotein" evidence="2">
    <location>
        <begin position="24"/>
        <end position="147"/>
    </location>
</feature>